<dbReference type="PANTHER" id="PTHR31024:SF3">
    <property type="entry name" value="C-TYPE LECTIN-RELATED"/>
    <property type="match status" value="1"/>
</dbReference>
<dbReference type="SUPFAM" id="SSF53300">
    <property type="entry name" value="vWA-like"/>
    <property type="match status" value="1"/>
</dbReference>
<dbReference type="Gene3D" id="3.10.100.10">
    <property type="entry name" value="Mannose-Binding Protein A, subunit A"/>
    <property type="match status" value="1"/>
</dbReference>
<dbReference type="CDD" id="cd00037">
    <property type="entry name" value="CLECT"/>
    <property type="match status" value="1"/>
</dbReference>
<evidence type="ECO:0000259" key="2">
    <source>
        <dbReference type="PROSITE" id="PS50234"/>
    </source>
</evidence>
<evidence type="ECO:0000313" key="3">
    <source>
        <dbReference type="Proteomes" id="UP000887540"/>
    </source>
</evidence>
<feature type="domain" description="VWFA" evidence="2">
    <location>
        <begin position="1"/>
        <end position="144"/>
    </location>
</feature>
<dbReference type="SUPFAM" id="SSF56436">
    <property type="entry name" value="C-type lectin-like"/>
    <property type="match status" value="1"/>
</dbReference>
<dbReference type="Gene3D" id="3.40.50.410">
    <property type="entry name" value="von Willebrand factor, type A domain"/>
    <property type="match status" value="1"/>
</dbReference>
<dbReference type="PANTHER" id="PTHR31024">
    <property type="entry name" value="C-TYPE LECTIN"/>
    <property type="match status" value="1"/>
</dbReference>
<sequence>MGGSNLRQLTLSLSSEFSTYNIGQNGNFTSRVALVTYNSNASVIANLTAYNSEKELQSSLLGLKSNASDTVSNLYSAMNLALNLLNLVKPLQGPGRPSVVVIFAASSNGPSLNDVPTIAQDITKVPATIVTVNYNQADNTLNQLFGSITQPYLNLINNAQLYKNIEWALLQTNCFCPDWQPYQLTYFDTQNNRPVKYAECLQGWMLGGGDPDTTAPELCSDPEQELVAITSQQKADFIRLNMSLQHYEVPYFYIGLHRNSSNGAWSWYDFIRGEAPEGGYTDWLPGYNETSTGNCVIANMTEATNLQSPYKWWTTTCNVFETGLEMQWAVCSSRACDAEFLCHYGQETESKKRSNQMKSMHEAKH</sequence>
<dbReference type="InterPro" id="IPR016186">
    <property type="entry name" value="C-type_lectin-like/link_sf"/>
</dbReference>
<dbReference type="InterPro" id="IPR001304">
    <property type="entry name" value="C-type_lectin-like"/>
</dbReference>
<organism evidence="3 4">
    <name type="scientific">Acrobeloides nanus</name>
    <dbReference type="NCBI Taxonomy" id="290746"/>
    <lineage>
        <taxon>Eukaryota</taxon>
        <taxon>Metazoa</taxon>
        <taxon>Ecdysozoa</taxon>
        <taxon>Nematoda</taxon>
        <taxon>Chromadorea</taxon>
        <taxon>Rhabditida</taxon>
        <taxon>Tylenchina</taxon>
        <taxon>Cephalobomorpha</taxon>
        <taxon>Cephaloboidea</taxon>
        <taxon>Cephalobidae</taxon>
        <taxon>Acrobeloides</taxon>
    </lineage>
</organism>
<accession>A0A914C263</accession>
<dbReference type="InterPro" id="IPR036465">
    <property type="entry name" value="vWFA_dom_sf"/>
</dbReference>
<feature type="domain" description="C-type lectin" evidence="1">
    <location>
        <begin position="215"/>
        <end position="318"/>
    </location>
</feature>
<dbReference type="WBParaSite" id="ACRNAN_Path_1568.g6102.t2">
    <property type="protein sequence ID" value="ACRNAN_Path_1568.g6102.t2"/>
    <property type="gene ID" value="ACRNAN_Path_1568.g6102"/>
</dbReference>
<dbReference type="PROSITE" id="PS50041">
    <property type="entry name" value="C_TYPE_LECTIN_2"/>
    <property type="match status" value="1"/>
</dbReference>
<dbReference type="InterPro" id="IPR002035">
    <property type="entry name" value="VWF_A"/>
</dbReference>
<evidence type="ECO:0000313" key="4">
    <source>
        <dbReference type="WBParaSite" id="ACRNAN_Path_1568.g6102.t2"/>
    </source>
</evidence>
<protein>
    <submittedName>
        <fullName evidence="4">C-type lectin domain-containing protein</fullName>
    </submittedName>
</protein>
<dbReference type="Pfam" id="PF00092">
    <property type="entry name" value="VWA"/>
    <property type="match status" value="1"/>
</dbReference>
<keyword evidence="3" id="KW-1185">Reference proteome</keyword>
<dbReference type="InterPro" id="IPR016187">
    <property type="entry name" value="CTDL_fold"/>
</dbReference>
<dbReference type="Pfam" id="PF00059">
    <property type="entry name" value="Lectin_C"/>
    <property type="match status" value="1"/>
</dbReference>
<dbReference type="Proteomes" id="UP000887540">
    <property type="component" value="Unplaced"/>
</dbReference>
<evidence type="ECO:0000259" key="1">
    <source>
        <dbReference type="PROSITE" id="PS50041"/>
    </source>
</evidence>
<dbReference type="PROSITE" id="PS50234">
    <property type="entry name" value="VWFA"/>
    <property type="match status" value="1"/>
</dbReference>
<reference evidence="4" key="1">
    <citation type="submission" date="2022-11" db="UniProtKB">
        <authorList>
            <consortium name="WormBaseParasite"/>
        </authorList>
    </citation>
    <scope>IDENTIFICATION</scope>
</reference>
<name>A0A914C263_9BILA</name>
<dbReference type="AlphaFoldDB" id="A0A914C263"/>
<proteinExistence type="predicted"/>